<feature type="repeat" description="WD" evidence="6">
    <location>
        <begin position="456"/>
        <end position="493"/>
    </location>
</feature>
<keyword evidence="3" id="KW-0677">Repeat</keyword>
<evidence type="ECO:0000313" key="10">
    <source>
        <dbReference type="Proteomes" id="UP000018144"/>
    </source>
</evidence>
<keyword evidence="5" id="KW-0175">Coiled coil</keyword>
<dbReference type="GO" id="GO:0005516">
    <property type="term" value="F:calmodulin binding"/>
    <property type="evidence" value="ECO:0007669"/>
    <property type="project" value="UniProtKB-KW"/>
</dbReference>
<evidence type="ECO:0000256" key="7">
    <source>
        <dbReference type="SAM" id="MobiDB-lite"/>
    </source>
</evidence>
<dbReference type="OrthoDB" id="727118at2759"/>
<dbReference type="AlphaFoldDB" id="U4LVI8"/>
<dbReference type="InterPro" id="IPR020472">
    <property type="entry name" value="WD40_PAC1"/>
</dbReference>
<dbReference type="InterPro" id="IPR001680">
    <property type="entry name" value="WD40_rpt"/>
</dbReference>
<dbReference type="InterPro" id="IPR013258">
    <property type="entry name" value="Striatin_N"/>
</dbReference>
<dbReference type="PROSITE" id="PS50294">
    <property type="entry name" value="WD_REPEATS_REGION"/>
    <property type="match status" value="2"/>
</dbReference>
<dbReference type="Proteomes" id="UP000018144">
    <property type="component" value="Unassembled WGS sequence"/>
</dbReference>
<dbReference type="PROSITE" id="PS50082">
    <property type="entry name" value="WD_REPEATS_2"/>
    <property type="match status" value="2"/>
</dbReference>
<feature type="compositionally biased region" description="Pro residues" evidence="7">
    <location>
        <begin position="222"/>
        <end position="235"/>
    </location>
</feature>
<evidence type="ECO:0000256" key="1">
    <source>
        <dbReference type="ARBA" id="ARBA00009616"/>
    </source>
</evidence>
<dbReference type="Gene3D" id="2.130.10.10">
    <property type="entry name" value="YVTN repeat-like/Quinoprotein amine dehydrogenase"/>
    <property type="match status" value="2"/>
</dbReference>
<dbReference type="eggNOG" id="KOG0642">
    <property type="taxonomic scope" value="Eukaryota"/>
</dbReference>
<keyword evidence="10" id="KW-1185">Reference proteome</keyword>
<keyword evidence="2 6" id="KW-0853">WD repeat</keyword>
<evidence type="ECO:0000256" key="3">
    <source>
        <dbReference type="ARBA" id="ARBA00022737"/>
    </source>
</evidence>
<dbReference type="Pfam" id="PF00400">
    <property type="entry name" value="WD40"/>
    <property type="match status" value="5"/>
</dbReference>
<dbReference type="EMBL" id="HF935890">
    <property type="protein sequence ID" value="CCX32581.1"/>
    <property type="molecule type" value="Genomic_DNA"/>
</dbReference>
<dbReference type="PANTHER" id="PTHR15653">
    <property type="entry name" value="STRIATIN"/>
    <property type="match status" value="1"/>
</dbReference>
<reference evidence="9 10" key="1">
    <citation type="journal article" date="2013" name="PLoS Genet.">
        <title>The genome and development-dependent transcriptomes of Pyronema confluens: a window into fungal evolution.</title>
        <authorList>
            <person name="Traeger S."/>
            <person name="Altegoer F."/>
            <person name="Freitag M."/>
            <person name="Gabaldon T."/>
            <person name="Kempken F."/>
            <person name="Kumar A."/>
            <person name="Marcet-Houben M."/>
            <person name="Poggeler S."/>
            <person name="Stajich J.E."/>
            <person name="Nowrousian M."/>
        </authorList>
    </citation>
    <scope>NUCLEOTIDE SEQUENCE [LARGE SCALE GENOMIC DNA]</scope>
    <source>
        <strain evidence="10">CBS 100304</strain>
        <tissue evidence="9">Vegetative mycelium</tissue>
    </source>
</reference>
<feature type="compositionally biased region" description="Acidic residues" evidence="7">
    <location>
        <begin position="288"/>
        <end position="304"/>
    </location>
</feature>
<dbReference type="SMART" id="SM00320">
    <property type="entry name" value="WD40"/>
    <property type="match status" value="7"/>
</dbReference>
<accession>U4LVI8</accession>
<dbReference type="InterPro" id="IPR051488">
    <property type="entry name" value="WD_repeat_striatin"/>
</dbReference>
<dbReference type="PRINTS" id="PR00320">
    <property type="entry name" value="GPROTEINBRPT"/>
</dbReference>
<feature type="region of interest" description="Disordered" evidence="7">
    <location>
        <begin position="1"/>
        <end position="38"/>
    </location>
</feature>
<feature type="region of interest" description="Disordered" evidence="7">
    <location>
        <begin position="174"/>
        <end position="344"/>
    </location>
</feature>
<organism evidence="9 10">
    <name type="scientific">Pyronema omphalodes (strain CBS 100304)</name>
    <name type="common">Pyronema confluens</name>
    <dbReference type="NCBI Taxonomy" id="1076935"/>
    <lineage>
        <taxon>Eukaryota</taxon>
        <taxon>Fungi</taxon>
        <taxon>Dikarya</taxon>
        <taxon>Ascomycota</taxon>
        <taxon>Pezizomycotina</taxon>
        <taxon>Pezizomycetes</taxon>
        <taxon>Pezizales</taxon>
        <taxon>Pyronemataceae</taxon>
        <taxon>Pyronema</taxon>
    </lineage>
</organism>
<feature type="compositionally biased region" description="Pro residues" evidence="7">
    <location>
        <begin position="177"/>
        <end position="194"/>
    </location>
</feature>
<sequence length="701" mass="75458">MVWQSPFVNNSAGDGAGGSNGALPQQQQQQQQGQNGPVGAEYTLQGVMRFLQTEWHKHERDRNNWEIERAEMKARIAKLEGENRAEKRLHQVHQARIQILERALKQERAKRAEKEGKTGEQLDAEEKTATEADKARSEKIKRLDETSSLYKAESARNKSRAYLEKCLQEITYLLKPPSHPPPAATSTNPSPPAPHSLTTNASRKDILEAILAGQNPRNLGSPAPPPSEQPPPPPNTIELPIRQSLRNKLPPKEAPTNPFSSVREEKQRASGSQPQSDAEPESRPSTSEIDDADVWDFDTSDSDSTDTTSSPITEGSSTSSSPRRKISHAKSSINRRPAPKQDGTAFKVKFALRGHLDSVRAACFTNHGSSTEPEVATAGDDGLIKRWLIPAGLSMSGFLDVDVQSHFTHRGHTGIVTCLAASGASSNGNEGWLFSGGSDTCVMVWKHGQVQPVNKLEGHTDAIWAVTILPTLDEEKILLASGSADGTVKIWSIAKTGNAEHSLVSTIKREPKAGVTAISQMSPTGETFLVAYNDASVVIYDTATGEEVVEMQSRESYDGTPATGVSCVVATTIGLEAGEEGEEKVAAGATGTGKTGGTVISGSEDSLVRFFDANSGQCTYTMLAHPNAISSLALSPDGRELVSAGHDASLRFWSMEKRACTQEITSHRPQNNEGICAVVWSSDGKWVVSGGGDGVVKVYCR</sequence>
<evidence type="ECO:0000313" key="9">
    <source>
        <dbReference type="EMBL" id="CCX32581.1"/>
    </source>
</evidence>
<gene>
    <name evidence="9" type="ORF">PCON_13421</name>
</gene>
<keyword evidence="4" id="KW-0112">Calmodulin-binding</keyword>
<feature type="compositionally biased region" description="Low complexity" evidence="7">
    <location>
        <begin position="21"/>
        <end position="34"/>
    </location>
</feature>
<evidence type="ECO:0000256" key="4">
    <source>
        <dbReference type="ARBA" id="ARBA00022860"/>
    </source>
</evidence>
<dbReference type="SUPFAM" id="SSF50978">
    <property type="entry name" value="WD40 repeat-like"/>
    <property type="match status" value="1"/>
</dbReference>
<dbReference type="InterPro" id="IPR036322">
    <property type="entry name" value="WD40_repeat_dom_sf"/>
</dbReference>
<dbReference type="InterPro" id="IPR015943">
    <property type="entry name" value="WD40/YVTN_repeat-like_dom_sf"/>
</dbReference>
<proteinExistence type="inferred from homology"/>
<evidence type="ECO:0000256" key="6">
    <source>
        <dbReference type="PROSITE-ProRule" id="PRU00221"/>
    </source>
</evidence>
<feature type="repeat" description="WD" evidence="6">
    <location>
        <begin position="622"/>
        <end position="663"/>
    </location>
</feature>
<dbReference type="Gene3D" id="1.20.5.300">
    <property type="match status" value="1"/>
</dbReference>
<feature type="compositionally biased region" description="Low complexity" evidence="7">
    <location>
        <begin position="305"/>
        <end position="321"/>
    </location>
</feature>
<dbReference type="CDD" id="cd00200">
    <property type="entry name" value="WD40"/>
    <property type="match status" value="1"/>
</dbReference>
<evidence type="ECO:0000256" key="2">
    <source>
        <dbReference type="ARBA" id="ARBA00022574"/>
    </source>
</evidence>
<name>U4LVI8_PYROM</name>
<dbReference type="PANTHER" id="PTHR15653:SF0">
    <property type="entry name" value="CONNECTOR OF KINASE TO AP-1, ISOFORM E"/>
    <property type="match status" value="1"/>
</dbReference>
<feature type="region of interest" description="Disordered" evidence="7">
    <location>
        <begin position="108"/>
        <end position="139"/>
    </location>
</feature>
<protein>
    <submittedName>
        <fullName evidence="9">Similar to Striatin Pro11 acc. no. Q70M86</fullName>
    </submittedName>
</protein>
<comment type="similarity">
    <text evidence="1">Belongs to the WD repeat striatin family.</text>
</comment>
<evidence type="ECO:0000256" key="5">
    <source>
        <dbReference type="ARBA" id="ARBA00023054"/>
    </source>
</evidence>
<dbReference type="STRING" id="1076935.U4LVI8"/>
<evidence type="ECO:0000259" key="8">
    <source>
        <dbReference type="Pfam" id="PF08232"/>
    </source>
</evidence>
<dbReference type="Pfam" id="PF08232">
    <property type="entry name" value="Striatin"/>
    <property type="match status" value="1"/>
</dbReference>
<dbReference type="OMA" id="SKCSQEV"/>
<feature type="domain" description="Striatin N-terminal" evidence="8">
    <location>
        <begin position="43"/>
        <end position="178"/>
    </location>
</feature>